<dbReference type="Proteomes" id="UP000239899">
    <property type="component" value="Unassembled WGS sequence"/>
</dbReference>
<dbReference type="InterPro" id="IPR013088">
    <property type="entry name" value="Znf_NHR/GATA"/>
</dbReference>
<feature type="compositionally biased region" description="Low complexity" evidence="1">
    <location>
        <begin position="273"/>
        <end position="290"/>
    </location>
</feature>
<accession>A0A2P6TE79</accession>
<organism evidence="2 3">
    <name type="scientific">Chlorella sorokiniana</name>
    <name type="common">Freshwater green alga</name>
    <dbReference type="NCBI Taxonomy" id="3076"/>
    <lineage>
        <taxon>Eukaryota</taxon>
        <taxon>Viridiplantae</taxon>
        <taxon>Chlorophyta</taxon>
        <taxon>core chlorophytes</taxon>
        <taxon>Trebouxiophyceae</taxon>
        <taxon>Chlorellales</taxon>
        <taxon>Chlorellaceae</taxon>
        <taxon>Chlorella clade</taxon>
        <taxon>Chlorella</taxon>
    </lineage>
</organism>
<dbReference type="GO" id="GO:0006355">
    <property type="term" value="P:regulation of DNA-templated transcription"/>
    <property type="evidence" value="ECO:0007669"/>
    <property type="project" value="InterPro"/>
</dbReference>
<sequence>MSSSNSKLPEKNKGPCQLCGAKVATSWRKIPATVPQAVGTTACNPCYVYLSKRAKDEPETLDEALALCRAAKRPCRSYGGDSSGSELSVDRQQIKSLQAATWRMACASEHTRQSLSSGLRAARQLQGSSPQLLGVLPTLWLLQSGTERQPEPVLGMLLGVLLPPRRLPAQLRGPQALLQRRAAGLEPALCLMVCCNQTGDMRCWRDWLQQDELPLLVHPNFGVPAWDSGDGWQLLFPHAVDDTTQASLFSRVVAESGLAPPQAGSPSPSHARQAQQQVGQAQQQAQQVGQAQQAGQAQQVGQAQQAGQAQHDDLRSLLTDDEVAMLLDDLLEDPLLLPDLGPNFLL</sequence>
<dbReference type="OrthoDB" id="520139at2759"/>
<comment type="caution">
    <text evidence="2">The sequence shown here is derived from an EMBL/GenBank/DDBJ whole genome shotgun (WGS) entry which is preliminary data.</text>
</comment>
<dbReference type="GO" id="GO:0008270">
    <property type="term" value="F:zinc ion binding"/>
    <property type="evidence" value="ECO:0007669"/>
    <property type="project" value="InterPro"/>
</dbReference>
<evidence type="ECO:0000256" key="1">
    <source>
        <dbReference type="SAM" id="MobiDB-lite"/>
    </source>
</evidence>
<evidence type="ECO:0000313" key="3">
    <source>
        <dbReference type="Proteomes" id="UP000239899"/>
    </source>
</evidence>
<dbReference type="AlphaFoldDB" id="A0A2P6TE79"/>
<dbReference type="EMBL" id="LHPG02000021">
    <property type="protein sequence ID" value="PRW20950.1"/>
    <property type="molecule type" value="Genomic_DNA"/>
</dbReference>
<keyword evidence="3" id="KW-1185">Reference proteome</keyword>
<gene>
    <name evidence="2" type="ORF">C2E21_8672</name>
</gene>
<evidence type="ECO:0000313" key="2">
    <source>
        <dbReference type="EMBL" id="PRW20950.1"/>
    </source>
</evidence>
<reference evidence="2 3" key="1">
    <citation type="journal article" date="2018" name="Plant J.">
        <title>Genome sequences of Chlorella sorokiniana UTEX 1602 and Micractinium conductrix SAG 241.80: implications to maltose excretion by a green alga.</title>
        <authorList>
            <person name="Arriola M.B."/>
            <person name="Velmurugan N."/>
            <person name="Zhang Y."/>
            <person name="Plunkett M.H."/>
            <person name="Hondzo H."/>
            <person name="Barney B.M."/>
        </authorList>
    </citation>
    <scope>NUCLEOTIDE SEQUENCE [LARGE SCALE GENOMIC DNA]</scope>
    <source>
        <strain evidence="3">UTEX 1602</strain>
    </source>
</reference>
<proteinExistence type="predicted"/>
<feature type="region of interest" description="Disordered" evidence="1">
    <location>
        <begin position="257"/>
        <end position="290"/>
    </location>
</feature>
<name>A0A2P6TE79_CHLSO</name>
<dbReference type="Gene3D" id="3.30.50.10">
    <property type="entry name" value="Erythroid Transcription Factor GATA-1, subunit A"/>
    <property type="match status" value="1"/>
</dbReference>
<protein>
    <submittedName>
        <fullName evidence="2">Large Ala Glu-rich</fullName>
    </submittedName>
</protein>